<keyword evidence="3" id="KW-1185">Reference proteome</keyword>
<dbReference type="AlphaFoldDB" id="A0A8H5M4E8"/>
<evidence type="ECO:0000313" key="2">
    <source>
        <dbReference type="EMBL" id="KAF5380304.1"/>
    </source>
</evidence>
<gene>
    <name evidence="2" type="ORF">D9757_007932</name>
</gene>
<evidence type="ECO:0000313" key="3">
    <source>
        <dbReference type="Proteomes" id="UP000518752"/>
    </source>
</evidence>
<protein>
    <submittedName>
        <fullName evidence="2">Uncharacterized protein</fullName>
    </submittedName>
</protein>
<dbReference type="Proteomes" id="UP000518752">
    <property type="component" value="Unassembled WGS sequence"/>
</dbReference>
<comment type="caution">
    <text evidence="2">The sequence shown here is derived from an EMBL/GenBank/DDBJ whole genome shotgun (WGS) entry which is preliminary data.</text>
</comment>
<evidence type="ECO:0000256" key="1">
    <source>
        <dbReference type="SAM" id="MobiDB-lite"/>
    </source>
</evidence>
<dbReference type="EMBL" id="JAACJN010000064">
    <property type="protein sequence ID" value="KAF5380304.1"/>
    <property type="molecule type" value="Genomic_DNA"/>
</dbReference>
<proteinExistence type="predicted"/>
<name>A0A8H5M4E8_9AGAR</name>
<sequence length="178" mass="19952">MAPKVLKGPVHPSPLSKKNGEDDITREEMRRLEKRSPVPVMSDLPMSTKDDIDKHSSAKQRKESASCELMPLESEVLNHIFSSALGRRGLDRSSGIKPTPWIQSGDMHTSFNILTWVGTRTGRLNGEGKGLRRLWMLQTQNTIRDLIVDPKSSYNALYVSQPALVKLPPLFFASTIQE</sequence>
<feature type="compositionally biased region" description="Basic and acidic residues" evidence="1">
    <location>
        <begin position="48"/>
        <end position="65"/>
    </location>
</feature>
<reference evidence="2 3" key="1">
    <citation type="journal article" date="2020" name="ISME J.">
        <title>Uncovering the hidden diversity of litter-decomposition mechanisms in mushroom-forming fungi.</title>
        <authorList>
            <person name="Floudas D."/>
            <person name="Bentzer J."/>
            <person name="Ahren D."/>
            <person name="Johansson T."/>
            <person name="Persson P."/>
            <person name="Tunlid A."/>
        </authorList>
    </citation>
    <scope>NUCLEOTIDE SEQUENCE [LARGE SCALE GENOMIC DNA]</scope>
    <source>
        <strain evidence="2 3">CBS 406.79</strain>
    </source>
</reference>
<organism evidence="2 3">
    <name type="scientific">Collybiopsis confluens</name>
    <dbReference type="NCBI Taxonomy" id="2823264"/>
    <lineage>
        <taxon>Eukaryota</taxon>
        <taxon>Fungi</taxon>
        <taxon>Dikarya</taxon>
        <taxon>Basidiomycota</taxon>
        <taxon>Agaricomycotina</taxon>
        <taxon>Agaricomycetes</taxon>
        <taxon>Agaricomycetidae</taxon>
        <taxon>Agaricales</taxon>
        <taxon>Marasmiineae</taxon>
        <taxon>Omphalotaceae</taxon>
        <taxon>Collybiopsis</taxon>
    </lineage>
</organism>
<feature type="compositionally biased region" description="Basic and acidic residues" evidence="1">
    <location>
        <begin position="18"/>
        <end position="36"/>
    </location>
</feature>
<accession>A0A8H5M4E8</accession>
<feature type="region of interest" description="Disordered" evidence="1">
    <location>
        <begin position="1"/>
        <end position="66"/>
    </location>
</feature>